<gene>
    <name evidence="3" type="ORF">IEQ44_11720</name>
</gene>
<protein>
    <submittedName>
        <fullName evidence="3">Alpha/beta hydrolase</fullName>
    </submittedName>
</protein>
<dbReference type="Proteomes" id="UP000756387">
    <property type="component" value="Unassembled WGS sequence"/>
</dbReference>
<dbReference type="SUPFAM" id="SSF53474">
    <property type="entry name" value="alpha/beta-Hydrolases"/>
    <property type="match status" value="1"/>
</dbReference>
<dbReference type="RefSeq" id="WP_193638653.1">
    <property type="nucleotide sequence ID" value="NZ_JADCSA010000011.1"/>
</dbReference>
<keyword evidence="1 3" id="KW-0378">Hydrolase</keyword>
<keyword evidence="4" id="KW-1185">Reference proteome</keyword>
<dbReference type="Gene3D" id="3.40.50.1820">
    <property type="entry name" value="alpha/beta hydrolase"/>
    <property type="match status" value="1"/>
</dbReference>
<evidence type="ECO:0000313" key="4">
    <source>
        <dbReference type="Proteomes" id="UP000756387"/>
    </source>
</evidence>
<reference evidence="3 4" key="1">
    <citation type="submission" date="2020-10" db="EMBL/GenBank/DDBJ databases">
        <title>Nocardioides sp. isolated from sludge.</title>
        <authorList>
            <person name="Zhang X."/>
        </authorList>
    </citation>
    <scope>NUCLEOTIDE SEQUENCE [LARGE SCALE GENOMIC DNA]</scope>
    <source>
        <strain evidence="3 4">Y6</strain>
    </source>
</reference>
<accession>A0ABR9RUZ1</accession>
<evidence type="ECO:0000313" key="3">
    <source>
        <dbReference type="EMBL" id="MBE7325323.1"/>
    </source>
</evidence>
<dbReference type="InterPro" id="IPR000639">
    <property type="entry name" value="Epox_hydrolase-like"/>
</dbReference>
<dbReference type="PRINTS" id="PR00412">
    <property type="entry name" value="EPOXHYDRLASE"/>
</dbReference>
<dbReference type="InterPro" id="IPR029058">
    <property type="entry name" value="AB_hydrolase_fold"/>
</dbReference>
<feature type="domain" description="AB hydrolase-1" evidence="2">
    <location>
        <begin position="25"/>
        <end position="285"/>
    </location>
</feature>
<evidence type="ECO:0000259" key="2">
    <source>
        <dbReference type="Pfam" id="PF12697"/>
    </source>
</evidence>
<dbReference type="GO" id="GO:0016787">
    <property type="term" value="F:hydrolase activity"/>
    <property type="evidence" value="ECO:0007669"/>
    <property type="project" value="UniProtKB-KW"/>
</dbReference>
<proteinExistence type="predicted"/>
<dbReference type="Pfam" id="PF12697">
    <property type="entry name" value="Abhydrolase_6"/>
    <property type="match status" value="1"/>
</dbReference>
<dbReference type="InterPro" id="IPR000073">
    <property type="entry name" value="AB_hydrolase_1"/>
</dbReference>
<dbReference type="PANTHER" id="PTHR43329">
    <property type="entry name" value="EPOXIDE HYDROLASE"/>
    <property type="match status" value="1"/>
</dbReference>
<sequence length="294" mass="31796">MRTTYAHDGLEFDVTEGGPADGDPVVLLHGFPQRATCWRLVEPLLHQAGLRTYAPDQRGYSPGARPRGRWAYRVPTLVADVVALIERIGTPVHLVGHDWGATVAWGVAASRPDLVTGLTALSVPHGSAMKRAALRGGQALRSSYFGVFNVPGLVEGLTKARPDLLDPVWRRSGMDDEQVARFHREIVDDGALPYALGWYRGLPLAALPKMVPGLGALVGDRSDGPSWTSRSRVPTTYVWSTGDTAISRAAAEACGDFVLADYRYVELEGVSHWIPEEAPGVVAEAVVSRVRGDR</sequence>
<evidence type="ECO:0000256" key="1">
    <source>
        <dbReference type="ARBA" id="ARBA00022801"/>
    </source>
</evidence>
<organism evidence="3 4">
    <name type="scientific">Nocardioides malaquae</name>
    <dbReference type="NCBI Taxonomy" id="2773426"/>
    <lineage>
        <taxon>Bacteria</taxon>
        <taxon>Bacillati</taxon>
        <taxon>Actinomycetota</taxon>
        <taxon>Actinomycetes</taxon>
        <taxon>Propionibacteriales</taxon>
        <taxon>Nocardioidaceae</taxon>
        <taxon>Nocardioides</taxon>
    </lineage>
</organism>
<comment type="caution">
    <text evidence="3">The sequence shown here is derived from an EMBL/GenBank/DDBJ whole genome shotgun (WGS) entry which is preliminary data.</text>
</comment>
<name>A0ABR9RUZ1_9ACTN</name>
<dbReference type="EMBL" id="JADCSA010000011">
    <property type="protein sequence ID" value="MBE7325323.1"/>
    <property type="molecule type" value="Genomic_DNA"/>
</dbReference>